<dbReference type="PANTHER" id="PTHR47234:SF2">
    <property type="entry name" value="TONB-DEPENDENT RECEPTOR"/>
    <property type="match status" value="1"/>
</dbReference>
<evidence type="ECO:0000256" key="9">
    <source>
        <dbReference type="RuleBase" id="RU003357"/>
    </source>
</evidence>
<keyword evidence="15" id="KW-1185">Reference proteome</keyword>
<keyword evidence="11" id="KW-0732">Signal</keyword>
<evidence type="ECO:0000256" key="1">
    <source>
        <dbReference type="ARBA" id="ARBA00004571"/>
    </source>
</evidence>
<keyword evidence="5 9" id="KW-0798">TonB box</keyword>
<keyword evidence="14" id="KW-0675">Receptor</keyword>
<dbReference type="Gene3D" id="2.170.130.10">
    <property type="entry name" value="TonB-dependent receptor, plug domain"/>
    <property type="match status" value="1"/>
</dbReference>
<dbReference type="InterPro" id="IPR012910">
    <property type="entry name" value="Plug_dom"/>
</dbReference>
<evidence type="ECO:0000256" key="11">
    <source>
        <dbReference type="SAM" id="SignalP"/>
    </source>
</evidence>
<evidence type="ECO:0000256" key="3">
    <source>
        <dbReference type="ARBA" id="ARBA00022452"/>
    </source>
</evidence>
<keyword evidence="3 8" id="KW-1134">Transmembrane beta strand</keyword>
<keyword evidence="4 8" id="KW-0812">Transmembrane</keyword>
<keyword evidence="6 8" id="KW-0472">Membrane</keyword>
<dbReference type="Gene3D" id="2.40.170.20">
    <property type="entry name" value="TonB-dependent receptor, beta-barrel domain"/>
    <property type="match status" value="1"/>
</dbReference>
<dbReference type="InterPro" id="IPR036942">
    <property type="entry name" value="Beta-barrel_TonB_sf"/>
</dbReference>
<dbReference type="PROSITE" id="PS52016">
    <property type="entry name" value="TONB_DEPENDENT_REC_3"/>
    <property type="match status" value="1"/>
</dbReference>
<reference evidence="14 15" key="1">
    <citation type="submission" date="2018-11" db="EMBL/GenBank/DDBJ databases">
        <authorList>
            <person name="Ye M.-Q."/>
            <person name="Du Z.-J."/>
        </authorList>
    </citation>
    <scope>NUCLEOTIDE SEQUENCE [LARGE SCALE GENOMIC DNA]</scope>
    <source>
        <strain evidence="14 15">U0105</strain>
    </source>
</reference>
<comment type="similarity">
    <text evidence="8 9">Belongs to the TonB-dependent receptor family.</text>
</comment>
<evidence type="ECO:0000313" key="15">
    <source>
        <dbReference type="Proteomes" id="UP000275281"/>
    </source>
</evidence>
<evidence type="ECO:0000256" key="10">
    <source>
        <dbReference type="SAM" id="MobiDB-lite"/>
    </source>
</evidence>
<dbReference type="PANTHER" id="PTHR47234">
    <property type="match status" value="1"/>
</dbReference>
<accession>A0A3N5Y1N8</accession>
<keyword evidence="7 8" id="KW-0998">Cell outer membrane</keyword>
<dbReference type="RefSeq" id="WP_124027824.1">
    <property type="nucleotide sequence ID" value="NZ_JBHRSN010000006.1"/>
</dbReference>
<dbReference type="AlphaFoldDB" id="A0A3N5Y1N8"/>
<organism evidence="14 15">
    <name type="scientific">Alteromonas sediminis</name>
    <dbReference type="NCBI Taxonomy" id="2259342"/>
    <lineage>
        <taxon>Bacteria</taxon>
        <taxon>Pseudomonadati</taxon>
        <taxon>Pseudomonadota</taxon>
        <taxon>Gammaproteobacteria</taxon>
        <taxon>Alteromonadales</taxon>
        <taxon>Alteromonadaceae</taxon>
        <taxon>Alteromonas/Salinimonas group</taxon>
        <taxon>Alteromonas</taxon>
    </lineage>
</organism>
<gene>
    <name evidence="14" type="ORF">DRW07_10245</name>
</gene>
<evidence type="ECO:0000259" key="12">
    <source>
        <dbReference type="Pfam" id="PF00593"/>
    </source>
</evidence>
<evidence type="ECO:0000259" key="13">
    <source>
        <dbReference type="Pfam" id="PF07715"/>
    </source>
</evidence>
<dbReference type="SUPFAM" id="SSF56935">
    <property type="entry name" value="Porins"/>
    <property type="match status" value="1"/>
</dbReference>
<proteinExistence type="inferred from homology"/>
<evidence type="ECO:0000256" key="5">
    <source>
        <dbReference type="ARBA" id="ARBA00023077"/>
    </source>
</evidence>
<dbReference type="EMBL" id="RPOK01000003">
    <property type="protein sequence ID" value="RPJ66466.1"/>
    <property type="molecule type" value="Genomic_DNA"/>
</dbReference>
<protein>
    <submittedName>
        <fullName evidence="14">TonB-dependent receptor</fullName>
    </submittedName>
</protein>
<comment type="subcellular location">
    <subcellularLocation>
        <location evidence="1 8">Cell outer membrane</location>
        <topology evidence="1 8">Multi-pass membrane protein</topology>
    </subcellularLocation>
</comment>
<name>A0A3N5Y1N8_9ALTE</name>
<evidence type="ECO:0000256" key="7">
    <source>
        <dbReference type="ARBA" id="ARBA00023237"/>
    </source>
</evidence>
<comment type="caution">
    <text evidence="14">The sequence shown here is derived from an EMBL/GenBank/DDBJ whole genome shotgun (WGS) entry which is preliminary data.</text>
</comment>
<dbReference type="Proteomes" id="UP000275281">
    <property type="component" value="Unassembled WGS sequence"/>
</dbReference>
<dbReference type="InterPro" id="IPR037066">
    <property type="entry name" value="Plug_dom_sf"/>
</dbReference>
<feature type="region of interest" description="Disordered" evidence="10">
    <location>
        <begin position="90"/>
        <end position="109"/>
    </location>
</feature>
<dbReference type="OrthoDB" id="6276154at2"/>
<feature type="chain" id="PRO_5017984197" evidence="11">
    <location>
        <begin position="29"/>
        <end position="1016"/>
    </location>
</feature>
<dbReference type="Pfam" id="PF07715">
    <property type="entry name" value="Plug"/>
    <property type="match status" value="1"/>
</dbReference>
<dbReference type="GO" id="GO:0009279">
    <property type="term" value="C:cell outer membrane"/>
    <property type="evidence" value="ECO:0007669"/>
    <property type="project" value="UniProtKB-SubCell"/>
</dbReference>
<sequence length="1016" mass="109934">MTRRYNKLALSIRVACIAAISAGTPVYAQDQAQDQQLAAEQSVEKIMVTGSRIRNADFAANSPLVTVDAEQLNSRADITLDTYLNTLPQVNPAGTTTSNNPGNGAQSNIDLRGLGANRNLVLVDGRRVMVSASNMTVDLNTIPAALIDSVEVITGGAGAAYGADAVAGAVNIKLKNDFEGFDFTYNRSESEEFGDSKEYSYSGLLGGNFDDDKGNAVLSFDYTVRDGLIKGQRPFAAVATATTTFFPEGRFVGSGSNPITQSAVDDLFATYGVAPGSVPANFGLLAFNDDGSLFSAGIFNTDFNVENWRYPVDLAVNTNLFPDRYSYNFDAVNILVLPLERRSFSTKMNYFITDQLEIFGSAGWTNYESSTALAPTPFPLGRFDGPGANNPNNAVSQFVEAGSSISNALVVPVSNPFLPDDFRMLLNSRTGDDPRLVGSGADEAFLVRQRSLWNGLRQSFRDNTILQYMIGARGTIQDRWDWEVYAMQGETTIRQTQTGNLQNQRLVNLVEAPDGGVSICEGGYNPFGRNPVSQECADYINISATTSTVLDQQIVQGYITGDVFELPAGAVSVVVGAENRKFEYAFDPGATSGSISGFNTSVPAGGTNEFTDLFFEAFIPLVDGEEFAESLDLTLGFRTSESQFTDIATQSISDKDRNSAYKAELSWHINDDLPRIRASFQRSVRAPNFGELFDGGSSAPQYFDPCSRTTNFRTSGGESAAGICADNGVADPSIYVQTPGGQVTIFTSGNSELKAEEADTLTLGAVYTMDNGVEMSLDYYSIDIDGAIQTPNVNLIIADCFNYYGRNPDLDINFENCQGLARGGDIFFISAPTASGSFPTINGGTLSTSGFDFQSNYAFDTEWLGGASFNVNLFVNYLLEFENQQAPFLPALDYAGTVSYFGAGLGTTFPELKANLNLSMDLEDVSVNLQGRYVAGMDHRLEKEFPGEQFPGTGSVMYWDASATYFVNESISLRLGVNNLFNKLPPLYSPNVQSGTDPSQYDVVGRRLTFTARMTF</sequence>
<feature type="domain" description="TonB-dependent receptor plug" evidence="13">
    <location>
        <begin position="64"/>
        <end position="169"/>
    </location>
</feature>
<feature type="signal peptide" evidence="11">
    <location>
        <begin position="1"/>
        <end position="28"/>
    </location>
</feature>
<evidence type="ECO:0000256" key="6">
    <source>
        <dbReference type="ARBA" id="ARBA00023136"/>
    </source>
</evidence>
<dbReference type="InterPro" id="IPR039426">
    <property type="entry name" value="TonB-dep_rcpt-like"/>
</dbReference>
<evidence type="ECO:0000256" key="2">
    <source>
        <dbReference type="ARBA" id="ARBA00022448"/>
    </source>
</evidence>
<evidence type="ECO:0000256" key="4">
    <source>
        <dbReference type="ARBA" id="ARBA00022692"/>
    </source>
</evidence>
<keyword evidence="2 8" id="KW-0813">Transport</keyword>
<feature type="domain" description="TonB-dependent receptor-like beta-barrel" evidence="12">
    <location>
        <begin position="432"/>
        <end position="980"/>
    </location>
</feature>
<evidence type="ECO:0000313" key="14">
    <source>
        <dbReference type="EMBL" id="RPJ66466.1"/>
    </source>
</evidence>
<evidence type="ECO:0000256" key="8">
    <source>
        <dbReference type="PROSITE-ProRule" id="PRU01360"/>
    </source>
</evidence>
<dbReference type="InterPro" id="IPR000531">
    <property type="entry name" value="Beta-barrel_TonB"/>
</dbReference>
<dbReference type="Pfam" id="PF00593">
    <property type="entry name" value="TonB_dep_Rec_b-barrel"/>
    <property type="match status" value="1"/>
</dbReference>